<feature type="transmembrane region" description="Helical" evidence="1">
    <location>
        <begin position="20"/>
        <end position="37"/>
    </location>
</feature>
<evidence type="ECO:0000313" key="2">
    <source>
        <dbReference type="EMBL" id="ULU01732.1"/>
    </source>
</evidence>
<evidence type="ECO:0000313" key="5">
    <source>
        <dbReference type="Proteomes" id="UP000829354"/>
    </source>
</evidence>
<dbReference type="EMBL" id="CP092622">
    <property type="protein sequence ID" value="UMM24363.1"/>
    <property type="molecule type" value="Genomic_DNA"/>
</dbReference>
<keyword evidence="1" id="KW-0472">Membrane</keyword>
<evidence type="ECO:0000313" key="4">
    <source>
        <dbReference type="Proteomes" id="UP000827892"/>
    </source>
</evidence>
<sequence>MPLKTPFGLLQEYECKREHLRLSLWLFFLACSVMFLIRHLMFMWFLVLFCIVNAYIALGIYWGSARSLWWTHKAHIFCISLLASLWITLPYYLANYESMFHLCISPVPAHCGIHNLRQRKWLMYVYSGLYFVGIGMMVFAEACRLRMTTYLLIKAERFEGRATIAEEGMMNVNISVGTIEEQPKEKDPKDIVIVA</sequence>
<protein>
    <submittedName>
        <fullName evidence="2">Uncharacterized protein</fullName>
    </submittedName>
</protein>
<feature type="transmembrane region" description="Helical" evidence="1">
    <location>
        <begin position="74"/>
        <end position="93"/>
    </location>
</feature>
<accession>A0AAE9DD54</accession>
<dbReference type="Proteomes" id="UP000829354">
    <property type="component" value="Chromosome III"/>
</dbReference>
<reference evidence="2 4" key="2">
    <citation type="submission" date="2022-05" db="EMBL/GenBank/DDBJ databases">
        <title>Chromosome-level reference genomes for two strains of Caenorhabditis briggsae: an improved platform for comparative genomics.</title>
        <authorList>
            <person name="Stevens L."/>
            <person name="Andersen E.C."/>
        </authorList>
    </citation>
    <scope>NUCLEOTIDE SEQUENCE [LARGE SCALE GENOMIC DNA]</scope>
    <source>
        <strain evidence="2">QX1410_ONT</strain>
        <tissue evidence="2">Whole-organism</tissue>
    </source>
</reference>
<keyword evidence="5" id="KW-1185">Reference proteome</keyword>
<dbReference type="OMA" id="HKAHIFC"/>
<dbReference type="Proteomes" id="UP000827892">
    <property type="component" value="Chromosome III"/>
</dbReference>
<organism evidence="2 4">
    <name type="scientific">Caenorhabditis briggsae</name>
    <dbReference type="NCBI Taxonomy" id="6238"/>
    <lineage>
        <taxon>Eukaryota</taxon>
        <taxon>Metazoa</taxon>
        <taxon>Ecdysozoa</taxon>
        <taxon>Nematoda</taxon>
        <taxon>Chromadorea</taxon>
        <taxon>Rhabditida</taxon>
        <taxon>Rhabditina</taxon>
        <taxon>Rhabditomorpha</taxon>
        <taxon>Rhabditoidea</taxon>
        <taxon>Rhabditidae</taxon>
        <taxon>Peloderinae</taxon>
        <taxon>Caenorhabditis</taxon>
    </lineage>
</organism>
<gene>
    <name evidence="2" type="ORF">L3Y34_001790</name>
    <name evidence="3" type="ORF">L5515_004630</name>
</gene>
<keyword evidence="1" id="KW-0812">Transmembrane</keyword>
<evidence type="ECO:0000256" key="1">
    <source>
        <dbReference type="SAM" id="Phobius"/>
    </source>
</evidence>
<dbReference type="EMBL" id="CP090893">
    <property type="protein sequence ID" value="ULU01732.1"/>
    <property type="molecule type" value="Genomic_DNA"/>
</dbReference>
<feature type="transmembrane region" description="Helical" evidence="1">
    <location>
        <begin position="43"/>
        <end position="62"/>
    </location>
</feature>
<evidence type="ECO:0000313" key="3">
    <source>
        <dbReference type="EMBL" id="UMM24363.1"/>
    </source>
</evidence>
<dbReference type="AlphaFoldDB" id="A0AAE9DD54"/>
<feature type="transmembrane region" description="Helical" evidence="1">
    <location>
        <begin position="121"/>
        <end position="140"/>
    </location>
</feature>
<name>A0AAE9DD54_CAEBR</name>
<keyword evidence="1" id="KW-1133">Transmembrane helix</keyword>
<proteinExistence type="predicted"/>
<reference evidence="3 5" key="1">
    <citation type="submission" date="2022-04" db="EMBL/GenBank/DDBJ databases">
        <title>Chromosome-level reference genomes for two strains of Caenorhabditis briggsae: an improved platform for comparative genomics.</title>
        <authorList>
            <person name="Stevens L."/>
            <person name="Andersen E."/>
        </authorList>
    </citation>
    <scope>NUCLEOTIDE SEQUENCE [LARGE SCALE GENOMIC DNA]</scope>
    <source>
        <strain evidence="3">VX34</strain>
        <tissue evidence="3">Whole-organism</tissue>
    </source>
</reference>